<feature type="domain" description="Mitochondrial resolvase Ydc2 catalytic" evidence="2">
    <location>
        <begin position="63"/>
        <end position="318"/>
    </location>
</feature>
<feature type="region of interest" description="Disordered" evidence="1">
    <location>
        <begin position="204"/>
        <end position="227"/>
    </location>
</feature>
<evidence type="ECO:0000259" key="2">
    <source>
        <dbReference type="Pfam" id="PF09159"/>
    </source>
</evidence>
<dbReference type="PANTHER" id="PTHR28072">
    <property type="entry name" value="CRUCIFORM CUTTING ENDONUCLEASE 1, MITOCHONDRIAL-RELATED"/>
    <property type="match status" value="1"/>
</dbReference>
<dbReference type="Gene3D" id="3.30.420.10">
    <property type="entry name" value="Ribonuclease H-like superfamily/Ribonuclease H"/>
    <property type="match status" value="1"/>
</dbReference>
<dbReference type="GO" id="GO:0004520">
    <property type="term" value="F:DNA endonuclease activity"/>
    <property type="evidence" value="ECO:0007669"/>
    <property type="project" value="TreeGrafter"/>
</dbReference>
<dbReference type="Pfam" id="PF09159">
    <property type="entry name" value="Ydc2-catalyt"/>
    <property type="match status" value="1"/>
</dbReference>
<dbReference type="GO" id="GO:0000403">
    <property type="term" value="F:Y-form DNA binding"/>
    <property type="evidence" value="ECO:0007669"/>
    <property type="project" value="TreeGrafter"/>
</dbReference>
<dbReference type="InterPro" id="IPR039197">
    <property type="entry name" value="Mrs1/Cce1"/>
</dbReference>
<evidence type="ECO:0000256" key="1">
    <source>
        <dbReference type="SAM" id="MobiDB-lite"/>
    </source>
</evidence>
<proteinExistence type="predicted"/>
<dbReference type="OrthoDB" id="5552842at2759"/>
<accession>A0A0A8L9M9</accession>
<dbReference type="GO" id="GO:0005739">
    <property type="term" value="C:mitochondrion"/>
    <property type="evidence" value="ECO:0007669"/>
    <property type="project" value="TreeGrafter"/>
</dbReference>
<dbReference type="InterPro" id="IPR015242">
    <property type="entry name" value="Ydc2_cat"/>
</dbReference>
<dbReference type="InterPro" id="IPR012337">
    <property type="entry name" value="RNaseH-like_sf"/>
</dbReference>
<dbReference type="SUPFAM" id="SSF53098">
    <property type="entry name" value="Ribonuclease H-like"/>
    <property type="match status" value="1"/>
</dbReference>
<dbReference type="GO" id="GO:0070336">
    <property type="term" value="F:flap-structured DNA binding"/>
    <property type="evidence" value="ECO:0007669"/>
    <property type="project" value="TreeGrafter"/>
</dbReference>
<reference evidence="3 4" key="1">
    <citation type="submission" date="2014-03" db="EMBL/GenBank/DDBJ databases">
        <title>The genome of Kluyveromyces dobzhanskii.</title>
        <authorList>
            <person name="Nystedt B."/>
            <person name="Astrom S."/>
        </authorList>
    </citation>
    <scope>NUCLEOTIDE SEQUENCE [LARGE SCALE GENOMIC DNA]</scope>
    <source>
        <strain evidence="3 4">CBS 2104</strain>
    </source>
</reference>
<name>A0A0A8L9M9_9SACH</name>
<dbReference type="AlphaFoldDB" id="A0A0A8L9M9"/>
<dbReference type="EMBL" id="CCBQ010000041">
    <property type="protein sequence ID" value="CDO94895.1"/>
    <property type="molecule type" value="Genomic_DNA"/>
</dbReference>
<dbReference type="GO" id="GO:0000402">
    <property type="term" value="F:crossed form four-way junction DNA binding"/>
    <property type="evidence" value="ECO:0007669"/>
    <property type="project" value="TreeGrafter"/>
</dbReference>
<comment type="caution">
    <text evidence="3">The sequence shown here is derived from an EMBL/GenBank/DDBJ whole genome shotgun (WGS) entry which is preliminary data.</text>
</comment>
<evidence type="ECO:0000313" key="3">
    <source>
        <dbReference type="EMBL" id="CDO94895.1"/>
    </source>
</evidence>
<organism evidence="3 4">
    <name type="scientific">Kluyveromyces dobzhanskii CBS 2104</name>
    <dbReference type="NCBI Taxonomy" id="1427455"/>
    <lineage>
        <taxon>Eukaryota</taxon>
        <taxon>Fungi</taxon>
        <taxon>Dikarya</taxon>
        <taxon>Ascomycota</taxon>
        <taxon>Saccharomycotina</taxon>
        <taxon>Saccharomycetes</taxon>
        <taxon>Saccharomycetales</taxon>
        <taxon>Saccharomycetaceae</taxon>
        <taxon>Kluyveromyces</taxon>
    </lineage>
</organism>
<sequence>MHRLRVLNKYLDGIKSSELKSLGLMLGAVQTGTKKDLKEGLNEQMIKLDTLRNLRDSKSGLKVMGIDLGIANFALTTFHWNKDMERPMLKEMYKVQLAGDFVDLKEGELTPPLRPEVMATLGLNLGNWLTQFGSNAYFIERQRSRSASSSTILENILKVMILEYVLYSNLQNKIVDGSLPAHLFPSLPKRMVAFTCSGIPIDKLTGSHGTPKRGKSKSKSEQNPTSNMLSKKIRIALCRSLIFDQISGKQRQFYKFDLDPSFVKTLKDYPGDKSLINFHTISKGSGLDLDFRQRNKNDDLCDSLLHGFVWLQWLANYCTLLNFVDKNMDCTATGQENFQELIRDFAASHDSFMSKVITII</sequence>
<dbReference type="InterPro" id="IPR036397">
    <property type="entry name" value="RNaseH_sf"/>
</dbReference>
<dbReference type="Proteomes" id="UP000031516">
    <property type="component" value="Unassembled WGS sequence"/>
</dbReference>
<protein>
    <submittedName>
        <fullName evidence="3">WGS project CCBQ000000000 data, contig 00008</fullName>
    </submittedName>
</protein>
<gene>
    <name evidence="3" type="ORF">KLDO_g3149</name>
</gene>
<keyword evidence="4" id="KW-1185">Reference proteome</keyword>
<dbReference type="PANTHER" id="PTHR28072:SF1">
    <property type="entry name" value="CRUCIFORM CUTTING ENDONUCLEASE 1, MITOCHONDRIAL-RELATED"/>
    <property type="match status" value="1"/>
</dbReference>
<evidence type="ECO:0000313" key="4">
    <source>
        <dbReference type="Proteomes" id="UP000031516"/>
    </source>
</evidence>